<keyword evidence="1" id="KW-1133">Transmembrane helix</keyword>
<dbReference type="EMBL" id="JAADJZ010000028">
    <property type="protein sequence ID" value="KAF2866444.1"/>
    <property type="molecule type" value="Genomic_DNA"/>
</dbReference>
<sequence length="118" mass="13039">MGLLHKSGHRSRTLVFDILNQAEGSRRVFVVVMMNCLGATLPLCILVLHPLLVQGLGGPFSVRLLGMACGCGALRGLLLDLVRRLRRGRRVGCGRRLLGRGWQWDGHVERDPGCWGQQ</sequence>
<dbReference type="AlphaFoldDB" id="A0A7C8MD62"/>
<feature type="transmembrane region" description="Helical" evidence="1">
    <location>
        <begin position="60"/>
        <end position="82"/>
    </location>
</feature>
<accession>A0A7C8MD62</accession>
<proteinExistence type="predicted"/>
<gene>
    <name evidence="2" type="ORF">BDV95DRAFT_210377</name>
</gene>
<evidence type="ECO:0000313" key="2">
    <source>
        <dbReference type="EMBL" id="KAF2866444.1"/>
    </source>
</evidence>
<dbReference type="Proteomes" id="UP000481861">
    <property type="component" value="Unassembled WGS sequence"/>
</dbReference>
<feature type="transmembrane region" description="Helical" evidence="1">
    <location>
        <begin position="28"/>
        <end position="48"/>
    </location>
</feature>
<evidence type="ECO:0000256" key="1">
    <source>
        <dbReference type="SAM" id="Phobius"/>
    </source>
</evidence>
<keyword evidence="1" id="KW-0472">Membrane</keyword>
<organism evidence="2 3">
    <name type="scientific">Massariosphaeria phaeospora</name>
    <dbReference type="NCBI Taxonomy" id="100035"/>
    <lineage>
        <taxon>Eukaryota</taxon>
        <taxon>Fungi</taxon>
        <taxon>Dikarya</taxon>
        <taxon>Ascomycota</taxon>
        <taxon>Pezizomycotina</taxon>
        <taxon>Dothideomycetes</taxon>
        <taxon>Pleosporomycetidae</taxon>
        <taxon>Pleosporales</taxon>
        <taxon>Pleosporales incertae sedis</taxon>
        <taxon>Massariosphaeria</taxon>
    </lineage>
</organism>
<protein>
    <submittedName>
        <fullName evidence="2">Uncharacterized protein</fullName>
    </submittedName>
</protein>
<reference evidence="2 3" key="1">
    <citation type="submission" date="2020-01" db="EMBL/GenBank/DDBJ databases">
        <authorList>
            <consortium name="DOE Joint Genome Institute"/>
            <person name="Haridas S."/>
            <person name="Albert R."/>
            <person name="Binder M."/>
            <person name="Bloem J."/>
            <person name="Labutti K."/>
            <person name="Salamov A."/>
            <person name="Andreopoulos B."/>
            <person name="Baker S.E."/>
            <person name="Barry K."/>
            <person name="Bills G."/>
            <person name="Bluhm B.H."/>
            <person name="Cannon C."/>
            <person name="Castanera R."/>
            <person name="Culley D.E."/>
            <person name="Daum C."/>
            <person name="Ezra D."/>
            <person name="Gonzalez J.B."/>
            <person name="Henrissat B."/>
            <person name="Kuo A."/>
            <person name="Liang C."/>
            <person name="Lipzen A."/>
            <person name="Lutzoni F."/>
            <person name="Magnuson J."/>
            <person name="Mondo S."/>
            <person name="Nolan M."/>
            <person name="Ohm R."/>
            <person name="Pangilinan J."/>
            <person name="Park H.-J.H."/>
            <person name="Ramirez L."/>
            <person name="Alfaro M."/>
            <person name="Sun H."/>
            <person name="Tritt A."/>
            <person name="Yoshinaga Y."/>
            <person name="Zwiers L.-H.L."/>
            <person name="Turgeon B.G."/>
            <person name="Goodwin S.B."/>
            <person name="Spatafora J.W."/>
            <person name="Crous P.W."/>
            <person name="Grigoriev I.V."/>
        </authorList>
    </citation>
    <scope>NUCLEOTIDE SEQUENCE [LARGE SCALE GENOMIC DNA]</scope>
    <source>
        <strain evidence="2 3">CBS 611.86</strain>
    </source>
</reference>
<comment type="caution">
    <text evidence="2">The sequence shown here is derived from an EMBL/GenBank/DDBJ whole genome shotgun (WGS) entry which is preliminary data.</text>
</comment>
<keyword evidence="3" id="KW-1185">Reference proteome</keyword>
<evidence type="ECO:0000313" key="3">
    <source>
        <dbReference type="Proteomes" id="UP000481861"/>
    </source>
</evidence>
<name>A0A7C8MD62_9PLEO</name>
<keyword evidence="1" id="KW-0812">Transmembrane</keyword>